<dbReference type="Proteomes" id="UP000236729">
    <property type="component" value="Unassembled WGS sequence"/>
</dbReference>
<dbReference type="Proteomes" id="UP000199690">
    <property type="component" value="Unassembled WGS sequence"/>
</dbReference>
<accession>A0A1I1RN83</accession>
<proteinExistence type="predicted"/>
<dbReference type="RefSeq" id="WP_093351277.1">
    <property type="nucleotide sequence ID" value="NZ_FNVB01000009.1"/>
</dbReference>
<feature type="region of interest" description="Disordered" evidence="1">
    <location>
        <begin position="1"/>
        <end position="20"/>
    </location>
</feature>
<feature type="compositionally biased region" description="Low complexity" evidence="1">
    <location>
        <begin position="1"/>
        <end position="11"/>
    </location>
</feature>
<name>A0A1H6E4E2_9PSEU</name>
<evidence type="ECO:0000256" key="1">
    <source>
        <dbReference type="SAM" id="MobiDB-lite"/>
    </source>
</evidence>
<evidence type="ECO:0000313" key="4">
    <source>
        <dbReference type="Proteomes" id="UP000199690"/>
    </source>
</evidence>
<protein>
    <submittedName>
        <fullName evidence="2">Uncharacterized protein</fullName>
    </submittedName>
</protein>
<keyword evidence="4" id="KW-1185">Reference proteome</keyword>
<organism evidence="2 5">
    <name type="scientific">Saccharopolyspora kobensis</name>
    <dbReference type="NCBI Taxonomy" id="146035"/>
    <lineage>
        <taxon>Bacteria</taxon>
        <taxon>Bacillati</taxon>
        <taxon>Actinomycetota</taxon>
        <taxon>Actinomycetes</taxon>
        <taxon>Pseudonocardiales</taxon>
        <taxon>Pseudonocardiaceae</taxon>
        <taxon>Saccharopolyspora</taxon>
    </lineage>
</organism>
<dbReference type="EMBL" id="FNVB01000009">
    <property type="protein sequence ID" value="SEG92171.1"/>
    <property type="molecule type" value="Genomic_DNA"/>
</dbReference>
<dbReference type="AlphaFoldDB" id="A0A1H6E4E2"/>
<evidence type="ECO:0000313" key="2">
    <source>
        <dbReference type="EMBL" id="SEG92171.1"/>
    </source>
</evidence>
<reference evidence="4 5" key="2">
    <citation type="submission" date="2016-10" db="EMBL/GenBank/DDBJ databases">
        <authorList>
            <person name="Varghese N."/>
            <person name="Submissions S."/>
        </authorList>
    </citation>
    <scope>NUCLEOTIDE SEQUENCE [LARGE SCALE GENOMIC DNA]</scope>
    <source>
        <strain evidence="5">ATCC 20501</strain>
        <strain evidence="3 4">CGMCC 4.3529</strain>
    </source>
</reference>
<evidence type="ECO:0000313" key="3">
    <source>
        <dbReference type="EMBL" id="SFD35467.1"/>
    </source>
</evidence>
<gene>
    <name evidence="2" type="ORF">SAMN02982929_05488</name>
    <name evidence="3" type="ORF">SAMN05216506_10417</name>
</gene>
<sequence>METTTDAPSFARSRRPRRPEDPARIWAPLADLTDAAVDAAGSGTVAITRGFDRNSRQRAKALRELLDQRGVAAIEVTPAPGSDRLLTGVDVTAVVNLIGAGSWQPYRVAAQLRAPVLTPKPGETAAEPVTRDVIALVGDSGRRDVAISHIAVRSEDPATSRLTVTHGGEQLTVAGGWLTVAVQGHELQVQVGGADVAEQTITAGEVRVETFDAPHRLVRDELPIADFEGAVTFTAEPEGLVVRPV</sequence>
<evidence type="ECO:0000313" key="5">
    <source>
        <dbReference type="Proteomes" id="UP000236729"/>
    </source>
</evidence>
<reference evidence="2" key="1">
    <citation type="submission" date="2016-10" db="EMBL/GenBank/DDBJ databases">
        <authorList>
            <person name="de Groot N.N."/>
        </authorList>
    </citation>
    <scope>NUCLEOTIDE SEQUENCE [LARGE SCALE GENOMIC DNA]</scope>
    <source>
        <strain evidence="2">ATCC 20501</strain>
    </source>
</reference>
<dbReference type="EMBL" id="FOME01000004">
    <property type="protein sequence ID" value="SFD35467.1"/>
    <property type="molecule type" value="Genomic_DNA"/>
</dbReference>
<accession>A0A1H6E4E2</accession>